<keyword evidence="1" id="KW-1133">Transmembrane helix</keyword>
<evidence type="ECO:0000256" key="1">
    <source>
        <dbReference type="SAM" id="Phobius"/>
    </source>
</evidence>
<dbReference type="EMBL" id="VXRY01000302">
    <property type="protein sequence ID" value="MXY33940.1"/>
    <property type="molecule type" value="Genomic_DNA"/>
</dbReference>
<dbReference type="Pfam" id="PF13801">
    <property type="entry name" value="Metal_resist"/>
    <property type="match status" value="1"/>
</dbReference>
<accession>A0A6B0Y2E2</accession>
<gene>
    <name evidence="2" type="ORF">F4Y60_07585</name>
</gene>
<protein>
    <submittedName>
        <fullName evidence="2">Periplasmic heavy metal sensor</fullName>
    </submittedName>
</protein>
<sequence>MNENAASRRRRSWVKPLLFVSLALNLVVIGAFVGRALAPDRPRWGDGVAGPVRGVIGEPFAHALGPGDRGALHDKLTGKRPHLQASRGRLRDLLDELLVALRAEPFGPDEVRRILQEQRGVAEERQLLGEALLLERLEAMSPDERSAYADRLERSLKRFKRR</sequence>
<organism evidence="2">
    <name type="scientific">Boseongicola sp. SB0664_bin_43</name>
    <dbReference type="NCBI Taxonomy" id="2604844"/>
    <lineage>
        <taxon>Bacteria</taxon>
        <taxon>Pseudomonadati</taxon>
        <taxon>Pseudomonadota</taxon>
        <taxon>Alphaproteobacteria</taxon>
        <taxon>Rhodobacterales</taxon>
        <taxon>Paracoccaceae</taxon>
        <taxon>Boseongicola</taxon>
    </lineage>
</organism>
<dbReference type="AlphaFoldDB" id="A0A6B0Y2E2"/>
<keyword evidence="1" id="KW-0812">Transmembrane</keyword>
<reference evidence="2" key="1">
    <citation type="submission" date="2019-09" db="EMBL/GenBank/DDBJ databases">
        <title>Characterisation of the sponge microbiome using genome-centric metagenomics.</title>
        <authorList>
            <person name="Engelberts J.P."/>
            <person name="Robbins S.J."/>
            <person name="De Goeij J.M."/>
            <person name="Aranda M."/>
            <person name="Bell S.C."/>
            <person name="Webster N.S."/>
        </authorList>
    </citation>
    <scope>NUCLEOTIDE SEQUENCE</scope>
    <source>
        <strain evidence="2">SB0664_bin_43</strain>
    </source>
</reference>
<comment type="caution">
    <text evidence="2">The sequence shown here is derived from an EMBL/GenBank/DDBJ whole genome shotgun (WGS) entry which is preliminary data.</text>
</comment>
<name>A0A6B0Y2E2_9RHOB</name>
<keyword evidence="1" id="KW-0472">Membrane</keyword>
<dbReference type="InterPro" id="IPR025961">
    <property type="entry name" value="Metal_resist"/>
</dbReference>
<proteinExistence type="predicted"/>
<feature type="transmembrane region" description="Helical" evidence="1">
    <location>
        <begin position="12"/>
        <end position="33"/>
    </location>
</feature>
<evidence type="ECO:0000313" key="2">
    <source>
        <dbReference type="EMBL" id="MXY33940.1"/>
    </source>
</evidence>